<evidence type="ECO:0000256" key="1">
    <source>
        <dbReference type="ARBA" id="ARBA00022723"/>
    </source>
</evidence>
<dbReference type="GO" id="GO:0016235">
    <property type="term" value="C:aggresome"/>
    <property type="evidence" value="ECO:0007669"/>
    <property type="project" value="TreeGrafter"/>
</dbReference>
<proteinExistence type="predicted"/>
<dbReference type="GO" id="GO:0007032">
    <property type="term" value="P:endosome organization"/>
    <property type="evidence" value="ECO:0007669"/>
    <property type="project" value="TreeGrafter"/>
</dbReference>
<evidence type="ECO:0000256" key="5">
    <source>
        <dbReference type="SAM" id="MobiDB-lite"/>
    </source>
</evidence>
<dbReference type="InterPro" id="IPR000270">
    <property type="entry name" value="PB1_dom"/>
</dbReference>
<dbReference type="Pfam" id="PF00569">
    <property type="entry name" value="ZZ"/>
    <property type="match status" value="1"/>
</dbReference>
<dbReference type="GO" id="GO:0005080">
    <property type="term" value="F:protein kinase C binding"/>
    <property type="evidence" value="ECO:0007669"/>
    <property type="project" value="TreeGrafter"/>
</dbReference>
<reference evidence="9" key="1">
    <citation type="submission" date="2017-01" db="EMBL/GenBank/DDBJ databases">
        <title>Comparative genomics of anhydrobiosis in the tardigrade Hypsibius dujardini.</title>
        <authorList>
            <person name="Yoshida Y."/>
            <person name="Koutsovoulos G."/>
            <person name="Laetsch D."/>
            <person name="Stevens L."/>
            <person name="Kumar S."/>
            <person name="Horikawa D."/>
            <person name="Ishino K."/>
            <person name="Komine S."/>
            <person name="Tomita M."/>
            <person name="Blaxter M."/>
            <person name="Arakawa K."/>
        </authorList>
    </citation>
    <scope>NUCLEOTIDE SEQUENCE [LARGE SCALE GENOMIC DNA]</scope>
    <source>
        <strain evidence="9">Z151</strain>
    </source>
</reference>
<dbReference type="Gene3D" id="3.30.60.90">
    <property type="match status" value="1"/>
</dbReference>
<dbReference type="FunFam" id="3.30.60.90:FF:000016">
    <property type="entry name" value="Refractory to sigma P"/>
    <property type="match status" value="1"/>
</dbReference>
<comment type="caution">
    <text evidence="8">The sequence shown here is derived from an EMBL/GenBank/DDBJ whole genome shotgun (WGS) entry which is preliminary data.</text>
</comment>
<feature type="compositionally biased region" description="Basic and acidic residues" evidence="5">
    <location>
        <begin position="342"/>
        <end position="357"/>
    </location>
</feature>
<dbReference type="CDD" id="cd02340">
    <property type="entry name" value="ZZ_NBR1_like"/>
    <property type="match status" value="1"/>
</dbReference>
<evidence type="ECO:0000259" key="7">
    <source>
        <dbReference type="PROSITE" id="PS51745"/>
    </source>
</evidence>
<dbReference type="GO" id="GO:0035973">
    <property type="term" value="P:aggrephagy"/>
    <property type="evidence" value="ECO:0007669"/>
    <property type="project" value="TreeGrafter"/>
</dbReference>
<sequence length="396" mass="42982">MATQVKLYIEPDQEIRRFNLEANATFEVLRQRVEGLVGHANFRIQWQDSERDMIVLGSADELAAAKEVLTNNLLRLFVRPTKTAVAGGEKKVHRGVTCDGCGGVVAGSRFKCLLCPDYDLCEGCHGKGTHSEHDMLVIRAPRSSEWKKVFAQGYGTREGFPMGEQTGPCGGRRHCGPGAGGHHPHHHHAGMGPFPAFPGGHFGPAGLFAGAHGMVPPPFFGAGGERVNCGSGRRGPCGRRAAAAQQEQTVEMDMDMTRPVADIIADVAKKVKEAIHKSQQASGTATPQEQKQPEQPQTEEEKKAEQQEEADAVASVVNAVAEAVTVVSDVAENVEGDQQKPPAEKESQDEQNAKDQRIENALRALEEMGFPNEGLLMRRLLENYNGDLNRVLDSIK</sequence>
<dbReference type="Gene3D" id="1.10.8.10">
    <property type="entry name" value="DNA helicase RuvA subunit, C-terminal domain"/>
    <property type="match status" value="1"/>
</dbReference>
<dbReference type="PROSITE" id="PS51745">
    <property type="entry name" value="PB1"/>
    <property type="match status" value="1"/>
</dbReference>
<dbReference type="GO" id="GO:0008270">
    <property type="term" value="F:zinc ion binding"/>
    <property type="evidence" value="ECO:0007669"/>
    <property type="project" value="UniProtKB-KW"/>
</dbReference>
<dbReference type="InterPro" id="IPR053793">
    <property type="entry name" value="PB1-like"/>
</dbReference>
<dbReference type="Proteomes" id="UP000192578">
    <property type="component" value="Unassembled WGS sequence"/>
</dbReference>
<dbReference type="SUPFAM" id="SSF57850">
    <property type="entry name" value="RING/U-box"/>
    <property type="match status" value="1"/>
</dbReference>
<dbReference type="PANTHER" id="PTHR15090:SF0">
    <property type="entry name" value="SEQUESTOSOME-1"/>
    <property type="match status" value="1"/>
</dbReference>
<dbReference type="SUPFAM" id="SSF54277">
    <property type="entry name" value="CAD &amp; PB1 domains"/>
    <property type="match status" value="1"/>
</dbReference>
<dbReference type="InterPro" id="IPR009060">
    <property type="entry name" value="UBA-like_sf"/>
</dbReference>
<keyword evidence="3" id="KW-0862">Zinc</keyword>
<evidence type="ECO:0000256" key="4">
    <source>
        <dbReference type="PROSITE-ProRule" id="PRU00228"/>
    </source>
</evidence>
<dbReference type="GO" id="GO:0070530">
    <property type="term" value="F:K63-linked polyubiquitin modification-dependent protein binding"/>
    <property type="evidence" value="ECO:0007669"/>
    <property type="project" value="TreeGrafter"/>
</dbReference>
<dbReference type="SMART" id="SM00666">
    <property type="entry name" value="PB1"/>
    <property type="match status" value="1"/>
</dbReference>
<dbReference type="PROSITE" id="PS01357">
    <property type="entry name" value="ZF_ZZ_1"/>
    <property type="match status" value="1"/>
</dbReference>
<evidence type="ECO:0000313" key="8">
    <source>
        <dbReference type="EMBL" id="OQV13462.1"/>
    </source>
</evidence>
<feature type="domain" description="ZZ-type" evidence="6">
    <location>
        <begin position="93"/>
        <end position="143"/>
    </location>
</feature>
<dbReference type="SUPFAM" id="SSF46934">
    <property type="entry name" value="UBA-like"/>
    <property type="match status" value="1"/>
</dbReference>
<dbReference type="GO" id="GO:0044753">
    <property type="term" value="C:amphisome"/>
    <property type="evidence" value="ECO:0007669"/>
    <property type="project" value="TreeGrafter"/>
</dbReference>
<accession>A0A1W0WE65</accession>
<gene>
    <name evidence="8" type="ORF">BV898_12314</name>
</gene>
<dbReference type="PANTHER" id="PTHR15090">
    <property type="entry name" value="SEQUESTOSOME 1-RELATED"/>
    <property type="match status" value="1"/>
</dbReference>
<feature type="domain" description="PB1" evidence="7">
    <location>
        <begin position="2"/>
        <end position="81"/>
    </location>
</feature>
<dbReference type="OrthoDB" id="441278at2759"/>
<evidence type="ECO:0000313" key="9">
    <source>
        <dbReference type="Proteomes" id="UP000192578"/>
    </source>
</evidence>
<dbReference type="SMART" id="SM00291">
    <property type="entry name" value="ZnF_ZZ"/>
    <property type="match status" value="1"/>
</dbReference>
<evidence type="ECO:0000256" key="3">
    <source>
        <dbReference type="ARBA" id="ARBA00022833"/>
    </source>
</evidence>
<name>A0A1W0WE65_HYPEX</name>
<feature type="region of interest" description="Disordered" evidence="5">
    <location>
        <begin position="274"/>
        <end position="313"/>
    </location>
</feature>
<dbReference type="InterPro" id="IPR000433">
    <property type="entry name" value="Znf_ZZ"/>
</dbReference>
<dbReference type="AlphaFoldDB" id="A0A1W0WE65"/>
<keyword evidence="9" id="KW-1185">Reference proteome</keyword>
<dbReference type="PROSITE" id="PS50135">
    <property type="entry name" value="ZF_ZZ_2"/>
    <property type="match status" value="1"/>
</dbReference>
<organism evidence="8 9">
    <name type="scientific">Hypsibius exemplaris</name>
    <name type="common">Freshwater tardigrade</name>
    <dbReference type="NCBI Taxonomy" id="2072580"/>
    <lineage>
        <taxon>Eukaryota</taxon>
        <taxon>Metazoa</taxon>
        <taxon>Ecdysozoa</taxon>
        <taxon>Tardigrada</taxon>
        <taxon>Eutardigrada</taxon>
        <taxon>Parachela</taxon>
        <taxon>Hypsibioidea</taxon>
        <taxon>Hypsibiidae</taxon>
        <taxon>Hypsibius</taxon>
    </lineage>
</organism>
<protein>
    <submittedName>
        <fullName evidence="8">Sequestosome-1</fullName>
    </submittedName>
</protein>
<evidence type="ECO:0000256" key="2">
    <source>
        <dbReference type="ARBA" id="ARBA00022771"/>
    </source>
</evidence>
<dbReference type="Gene3D" id="3.10.20.90">
    <property type="entry name" value="Phosphatidylinositol 3-kinase Catalytic Subunit, Chain A, domain 1"/>
    <property type="match status" value="1"/>
</dbReference>
<dbReference type="EMBL" id="MTYJ01000123">
    <property type="protein sequence ID" value="OQV13462.1"/>
    <property type="molecule type" value="Genomic_DNA"/>
</dbReference>
<keyword evidence="1" id="KW-0479">Metal-binding</keyword>
<dbReference type="Pfam" id="PF00564">
    <property type="entry name" value="PB1"/>
    <property type="match status" value="1"/>
</dbReference>
<dbReference type="InterPro" id="IPR043145">
    <property type="entry name" value="Znf_ZZ_sf"/>
</dbReference>
<dbReference type="GO" id="GO:0000423">
    <property type="term" value="P:mitophagy"/>
    <property type="evidence" value="ECO:0007669"/>
    <property type="project" value="TreeGrafter"/>
</dbReference>
<keyword evidence="2 4" id="KW-0863">Zinc-finger</keyword>
<feature type="region of interest" description="Disordered" evidence="5">
    <location>
        <begin position="328"/>
        <end position="357"/>
    </location>
</feature>
<evidence type="ECO:0000259" key="6">
    <source>
        <dbReference type="PROSITE" id="PS50135"/>
    </source>
</evidence>
<feature type="compositionally biased region" description="Low complexity" evidence="5">
    <location>
        <begin position="284"/>
        <end position="296"/>
    </location>
</feature>
<dbReference type="InterPro" id="IPR052260">
    <property type="entry name" value="Autophagy_Rcpt_SigReg"/>
</dbReference>